<dbReference type="PANTHER" id="PTHR33620">
    <property type="entry name" value="UREASE ACCESSORY PROTEIN F"/>
    <property type="match status" value="1"/>
</dbReference>
<dbReference type="AlphaFoldDB" id="A0A845F2A8"/>
<dbReference type="Gene3D" id="1.10.4190.10">
    <property type="entry name" value="Urease accessory protein UreF"/>
    <property type="match status" value="1"/>
</dbReference>
<keyword evidence="2 3" id="KW-0143">Chaperone</keyword>
<dbReference type="GO" id="GO:0016151">
    <property type="term" value="F:nickel cation binding"/>
    <property type="evidence" value="ECO:0007669"/>
    <property type="project" value="UniProtKB-UniRule"/>
</dbReference>
<proteinExistence type="inferred from homology"/>
<accession>A0A845F2A8</accession>
<dbReference type="Proteomes" id="UP000447833">
    <property type="component" value="Unassembled WGS sequence"/>
</dbReference>
<reference evidence="4 5" key="1">
    <citation type="submission" date="2019-11" db="EMBL/GenBank/DDBJ databases">
        <title>Genome sequences of 17 halophilic strains isolated from different environments.</title>
        <authorList>
            <person name="Furrow R.E."/>
        </authorList>
    </citation>
    <scope>NUCLEOTIDE SEQUENCE [LARGE SCALE GENOMIC DNA]</scope>
    <source>
        <strain evidence="4 5">22506_14_FS</strain>
    </source>
</reference>
<evidence type="ECO:0000313" key="5">
    <source>
        <dbReference type="Proteomes" id="UP000447833"/>
    </source>
</evidence>
<comment type="function">
    <text evidence="3">Required for maturation of urease via the functional incorporation of the urease nickel metallocenter.</text>
</comment>
<dbReference type="GO" id="GO:0005737">
    <property type="term" value="C:cytoplasm"/>
    <property type="evidence" value="ECO:0007669"/>
    <property type="project" value="UniProtKB-SubCell"/>
</dbReference>
<evidence type="ECO:0000313" key="4">
    <source>
        <dbReference type="EMBL" id="MYL65172.1"/>
    </source>
</evidence>
<dbReference type="EMBL" id="WMEY01000006">
    <property type="protein sequence ID" value="MYL65172.1"/>
    <property type="molecule type" value="Genomic_DNA"/>
</dbReference>
<keyword evidence="3" id="KW-0963">Cytoplasm</keyword>
<evidence type="ECO:0000256" key="2">
    <source>
        <dbReference type="ARBA" id="ARBA00023186"/>
    </source>
</evidence>
<dbReference type="PIRSF" id="PIRSF009467">
    <property type="entry name" value="Ureas_acces_UreF"/>
    <property type="match status" value="1"/>
</dbReference>
<dbReference type="InterPro" id="IPR038277">
    <property type="entry name" value="UreF_sf"/>
</dbReference>
<comment type="subunit">
    <text evidence="3">UreD, UreF and UreG form a complex that acts as a GTP-hydrolysis-dependent molecular chaperone, activating the urease apoprotein by helping to assemble the nickel containing metallocenter of UreC. The UreE protein probably delivers the nickel.</text>
</comment>
<keyword evidence="1 3" id="KW-0996">Nickel insertion</keyword>
<comment type="subcellular location">
    <subcellularLocation>
        <location evidence="3">Cytoplasm</location>
    </subcellularLocation>
</comment>
<comment type="similarity">
    <text evidence="3">Belongs to the UreF family.</text>
</comment>
<dbReference type="Pfam" id="PF01730">
    <property type="entry name" value="UreF"/>
    <property type="match status" value="1"/>
</dbReference>
<dbReference type="PANTHER" id="PTHR33620:SF1">
    <property type="entry name" value="UREASE ACCESSORY PROTEIN F"/>
    <property type="match status" value="1"/>
</dbReference>
<organism evidence="4 5">
    <name type="scientific">Guptibacillus hwajinpoensis</name>
    <dbReference type="NCBI Taxonomy" id="208199"/>
    <lineage>
        <taxon>Bacteria</taxon>
        <taxon>Bacillati</taxon>
        <taxon>Bacillota</taxon>
        <taxon>Bacilli</taxon>
        <taxon>Bacillales</taxon>
        <taxon>Guptibacillaceae</taxon>
        <taxon>Guptibacillus</taxon>
    </lineage>
</organism>
<name>A0A845F2A8_9BACL</name>
<dbReference type="RefSeq" id="WP_160920705.1">
    <property type="nucleotide sequence ID" value="NZ_WMEY01000006.1"/>
</dbReference>
<dbReference type="InterPro" id="IPR002639">
    <property type="entry name" value="UreF"/>
</dbReference>
<evidence type="ECO:0000256" key="3">
    <source>
        <dbReference type="HAMAP-Rule" id="MF_01385"/>
    </source>
</evidence>
<comment type="caution">
    <text evidence="4">The sequence shown here is derived from an EMBL/GenBank/DDBJ whole genome shotgun (WGS) entry which is preliminary data.</text>
</comment>
<protein>
    <recommendedName>
        <fullName evidence="3">Urease accessory protein UreF</fullName>
    </recommendedName>
</protein>
<dbReference type="HAMAP" id="MF_01385">
    <property type="entry name" value="UreF"/>
    <property type="match status" value="1"/>
</dbReference>
<sequence>MTNALFPMLQMSDSQFPSGAFSHSFGIETYISNGIVHDSASFQHVLELFLANQLVYTDGLACRFAYEWLESGNIEKLWELDQTLYALGMARETREGNRRIGDRLVKVVSTLYPSSIFDQYLIELKRKNAYGHGALVFAIVSHQLGIDVETAVSCYGFATASSLVQNAVRGVPLGQTDGQKILVNIQPLLTKSVEKLMMLDESDFGVAAPGLEIAQMQHETINVRLFMS</sequence>
<gene>
    <name evidence="3" type="primary">ureF</name>
    <name evidence="4" type="ORF">GLW07_17590</name>
</gene>
<evidence type="ECO:0000256" key="1">
    <source>
        <dbReference type="ARBA" id="ARBA00022988"/>
    </source>
</evidence>